<accession>A0AA38I6B4</accession>
<dbReference type="PANTHER" id="PTHR11012:SF30">
    <property type="entry name" value="PROTEIN KINASE-LIKE DOMAIN-CONTAINING"/>
    <property type="match status" value="1"/>
</dbReference>
<dbReference type="PANTHER" id="PTHR11012">
    <property type="entry name" value="PROTEIN KINASE-LIKE DOMAIN-CONTAINING"/>
    <property type="match status" value="1"/>
</dbReference>
<organism evidence="1 2">
    <name type="scientific">Zophobas morio</name>
    <dbReference type="NCBI Taxonomy" id="2755281"/>
    <lineage>
        <taxon>Eukaryota</taxon>
        <taxon>Metazoa</taxon>
        <taxon>Ecdysozoa</taxon>
        <taxon>Arthropoda</taxon>
        <taxon>Hexapoda</taxon>
        <taxon>Insecta</taxon>
        <taxon>Pterygota</taxon>
        <taxon>Neoptera</taxon>
        <taxon>Endopterygota</taxon>
        <taxon>Coleoptera</taxon>
        <taxon>Polyphaga</taxon>
        <taxon>Cucujiformia</taxon>
        <taxon>Tenebrionidae</taxon>
        <taxon>Zophobas</taxon>
    </lineage>
</organism>
<proteinExistence type="predicted"/>
<reference evidence="1" key="1">
    <citation type="journal article" date="2023" name="G3 (Bethesda)">
        <title>Whole genome assemblies of Zophobas morio and Tenebrio molitor.</title>
        <authorList>
            <person name="Kaur S."/>
            <person name="Stinson S.A."/>
            <person name="diCenzo G.C."/>
        </authorList>
    </citation>
    <scope>NUCLEOTIDE SEQUENCE</scope>
    <source>
        <strain evidence="1">QUZm001</strain>
    </source>
</reference>
<dbReference type="EMBL" id="JALNTZ010000006">
    <property type="protein sequence ID" value="KAJ3649624.1"/>
    <property type="molecule type" value="Genomic_DNA"/>
</dbReference>
<sequence>MMFKYKNTKKVIDMRFPVKDLSYCLYSGASKKELDSYNEYLKVYYESCSSFLRNLGSDPLKLFPFEILKEHWKKYSKFGMIISLPILKMQETKKEDIIDFSGEVDENKIKNMVSQAKFNEEGFKKRIKEVLQHMTEIGVL</sequence>
<dbReference type="AlphaFoldDB" id="A0AA38I6B4"/>
<comment type="caution">
    <text evidence="1">The sequence shown here is derived from an EMBL/GenBank/DDBJ whole genome shotgun (WGS) entry which is preliminary data.</text>
</comment>
<keyword evidence="2" id="KW-1185">Reference proteome</keyword>
<evidence type="ECO:0000313" key="1">
    <source>
        <dbReference type="EMBL" id="KAJ3649624.1"/>
    </source>
</evidence>
<gene>
    <name evidence="1" type="ORF">Zmor_021355</name>
</gene>
<name>A0AA38I6B4_9CUCU</name>
<protein>
    <submittedName>
        <fullName evidence="1">Uncharacterized protein</fullName>
    </submittedName>
</protein>
<evidence type="ECO:0000313" key="2">
    <source>
        <dbReference type="Proteomes" id="UP001168821"/>
    </source>
</evidence>
<dbReference type="Proteomes" id="UP001168821">
    <property type="component" value="Unassembled WGS sequence"/>
</dbReference>